<dbReference type="InterPro" id="IPR036465">
    <property type="entry name" value="vWFA_dom_sf"/>
</dbReference>
<dbReference type="KEGG" id="brb:EH207_03035"/>
<dbReference type="Gene3D" id="3.40.50.410">
    <property type="entry name" value="von Willebrand factor, type A domain"/>
    <property type="match status" value="1"/>
</dbReference>
<dbReference type="Proteomes" id="UP000299580">
    <property type="component" value="Chromosome"/>
</dbReference>
<dbReference type="OrthoDB" id="8988761at2"/>
<feature type="domain" description="Putative Flp pilus-assembly TadG-like N-terminal" evidence="1">
    <location>
        <begin position="22"/>
        <end position="68"/>
    </location>
</feature>
<dbReference type="Pfam" id="PF13400">
    <property type="entry name" value="Tad"/>
    <property type="match status" value="1"/>
</dbReference>
<proteinExistence type="predicted"/>
<organism evidence="2 3">
    <name type="scientific">Brenneria rubrifaciens</name>
    <dbReference type="NCBI Taxonomy" id="55213"/>
    <lineage>
        <taxon>Bacteria</taxon>
        <taxon>Pseudomonadati</taxon>
        <taxon>Pseudomonadota</taxon>
        <taxon>Gammaproteobacteria</taxon>
        <taxon>Enterobacterales</taxon>
        <taxon>Pectobacteriaceae</taxon>
        <taxon>Brenneria</taxon>
    </lineage>
</organism>
<sequence>MEKRMMSTHWLFLITLLREQRGAVTMTYLLCFPVILLALLGSIDFIRYSMAQDKLQNSLDAAVISAGRNLDKFTPDKGSDDETKWRTDASRYFRSNMPENFLGSHIPLENLKITYGTENNEQGAISGQLVRMSVSGTLPLLSTGMMERTAFTLMATNEAVRRTRSDVEMVLALDNTGSMGHEDRIGKLKIAATKLVDTLLSAAQAGKVASQSFIGVVPFADTVYVGQEKVHWLSPRAQQMRYIEAGKHWGGCLVEPYVNNTFEAKPGLPGNFEPLMTVGTKEIDMKKVENVPYYEIDGNSLEISGQDIDKRINDPDLKNNHTIRVSFAFNSYHRQWQYGDTGWLNNCLSDRKMIFLSNNAPDLKRKINAMEIGGRTIIPLGLLWSWRMLDADWRGADGWGDSNKPRDPAIGLKKVIVLLTDGNNGLDPVVGTTVPFKLKDVGVIIDGENDGEKSVNLSFKYRLNKGDAWSKRYLPLKISDDSNFLNRFYANSSDFNSLRIGSPDELKAGGTENGTKINPFGLLFQKPSGNDSDWLVGNNTLNTLTTKLCENIKNEYQEKNKNIEIYTVVLGSGTNDRTKSMMQNCSSGTGNYFDASNVDHLSSAFQSIASSLTELRLNK</sequence>
<gene>
    <name evidence="2" type="ORF">EH207_03035</name>
</gene>
<reference evidence="2 3" key="1">
    <citation type="submission" date="2018-11" db="EMBL/GenBank/DDBJ databases">
        <title>Genome sequences of Brenneria nigrifluens and Brenneria rubrifaciens.</title>
        <authorList>
            <person name="Poret-Peterson A.T."/>
            <person name="McClean A.E."/>
            <person name="Kluepfel D.A."/>
        </authorList>
    </citation>
    <scope>NUCLEOTIDE SEQUENCE [LARGE SCALE GENOMIC DNA]</scope>
    <source>
        <strain evidence="2 3">6D370</strain>
    </source>
</reference>
<evidence type="ECO:0000313" key="2">
    <source>
        <dbReference type="EMBL" id="QCR07604.1"/>
    </source>
</evidence>
<evidence type="ECO:0000313" key="3">
    <source>
        <dbReference type="Proteomes" id="UP000299580"/>
    </source>
</evidence>
<dbReference type="EMBL" id="CP034035">
    <property type="protein sequence ID" value="QCR07604.1"/>
    <property type="molecule type" value="Genomic_DNA"/>
</dbReference>
<evidence type="ECO:0000259" key="1">
    <source>
        <dbReference type="Pfam" id="PF13400"/>
    </source>
</evidence>
<keyword evidence="3" id="KW-1185">Reference proteome</keyword>
<dbReference type="RefSeq" id="WP_137712673.1">
    <property type="nucleotide sequence ID" value="NZ_CP034035.1"/>
</dbReference>
<dbReference type="InterPro" id="IPR028087">
    <property type="entry name" value="Tad_N"/>
</dbReference>
<dbReference type="SUPFAM" id="SSF53300">
    <property type="entry name" value="vWA-like"/>
    <property type="match status" value="1"/>
</dbReference>
<protein>
    <recommendedName>
        <fullName evidence="1">Putative Flp pilus-assembly TadG-like N-terminal domain-containing protein</fullName>
    </recommendedName>
</protein>
<name>A0A4P8QW50_9GAMM</name>
<accession>A0A4P8QW50</accession>
<dbReference type="AlphaFoldDB" id="A0A4P8QW50"/>